<comment type="caution">
    <text evidence="1">The sequence shown here is derived from an EMBL/GenBank/DDBJ whole genome shotgun (WGS) entry which is preliminary data.</text>
</comment>
<dbReference type="Proteomes" id="UP001603857">
    <property type="component" value="Unassembled WGS sequence"/>
</dbReference>
<accession>A0ABD1LKW5</accession>
<gene>
    <name evidence="1" type="ORF">Fmac_023208</name>
</gene>
<reference evidence="1 2" key="1">
    <citation type="submission" date="2024-08" db="EMBL/GenBank/DDBJ databases">
        <title>Insights into the chromosomal genome structure of Flemingia macrophylla.</title>
        <authorList>
            <person name="Ding Y."/>
            <person name="Zhao Y."/>
            <person name="Bi W."/>
            <person name="Wu M."/>
            <person name="Zhao G."/>
            <person name="Gong Y."/>
            <person name="Li W."/>
            <person name="Zhang P."/>
        </authorList>
    </citation>
    <scope>NUCLEOTIDE SEQUENCE [LARGE SCALE GENOMIC DNA]</scope>
    <source>
        <strain evidence="1">DYQJB</strain>
        <tissue evidence="1">Leaf</tissue>
    </source>
</reference>
<proteinExistence type="predicted"/>
<dbReference type="EMBL" id="JBGMDY010000008">
    <property type="protein sequence ID" value="KAL2324150.1"/>
    <property type="molecule type" value="Genomic_DNA"/>
</dbReference>
<organism evidence="1 2">
    <name type="scientific">Flemingia macrophylla</name>
    <dbReference type="NCBI Taxonomy" id="520843"/>
    <lineage>
        <taxon>Eukaryota</taxon>
        <taxon>Viridiplantae</taxon>
        <taxon>Streptophyta</taxon>
        <taxon>Embryophyta</taxon>
        <taxon>Tracheophyta</taxon>
        <taxon>Spermatophyta</taxon>
        <taxon>Magnoliopsida</taxon>
        <taxon>eudicotyledons</taxon>
        <taxon>Gunneridae</taxon>
        <taxon>Pentapetalae</taxon>
        <taxon>rosids</taxon>
        <taxon>fabids</taxon>
        <taxon>Fabales</taxon>
        <taxon>Fabaceae</taxon>
        <taxon>Papilionoideae</taxon>
        <taxon>50 kb inversion clade</taxon>
        <taxon>NPAAA clade</taxon>
        <taxon>indigoferoid/millettioid clade</taxon>
        <taxon>Phaseoleae</taxon>
        <taxon>Flemingia</taxon>
    </lineage>
</organism>
<evidence type="ECO:0000313" key="1">
    <source>
        <dbReference type="EMBL" id="KAL2324150.1"/>
    </source>
</evidence>
<evidence type="ECO:0000313" key="2">
    <source>
        <dbReference type="Proteomes" id="UP001603857"/>
    </source>
</evidence>
<protein>
    <submittedName>
        <fullName evidence="1">Uncharacterized protein</fullName>
    </submittedName>
</protein>
<dbReference type="AlphaFoldDB" id="A0ABD1LKW5"/>
<keyword evidence="2" id="KW-1185">Reference proteome</keyword>
<name>A0ABD1LKW5_9FABA</name>
<sequence>MASRSVSSRDQAMVERDARSVVDDGGVGWKVSSAFDFPSFDRRCKADNDKVPNVQKKIKKNSREAKAMEKAAYAFGERKVYHFGL</sequence>